<evidence type="ECO:0000313" key="1">
    <source>
        <dbReference type="Proteomes" id="UP000887579"/>
    </source>
</evidence>
<protein>
    <submittedName>
        <fullName evidence="2">Uncharacterized protein</fullName>
    </submittedName>
</protein>
<proteinExistence type="predicted"/>
<dbReference type="WBParaSite" id="ES5_v2.g9575.t1">
    <property type="protein sequence ID" value="ES5_v2.g9575.t1"/>
    <property type="gene ID" value="ES5_v2.g9575"/>
</dbReference>
<name>A0AC34GYJ1_9BILA</name>
<sequence>MCEKLFDETCFKRIAAILNLLDFTVSNDLKAKNESKSWNKSNKDSSSFLKVKCDSEEKNEFKKEKCFNSSTLSLHIADYENLNGADTDGSEKLNLIKKCEAAKQGFYGLASNIQNSFEFPRQRENEGIKTPEISQFKASQKLLNPNKMHPLTPPMNNQSDSEISSSSSVTGGGDDGDEFGKQIVELIARLTNEADPETEKINLEFTFTPFKMNKTFTSEEPKMVSTSVSLLSSESSSPSTPKRIQNGRRRQFSLGSTSSSPYEDRDFSSASISPYKTTTTTISKESENFDDLSYEYYQSLVQKQRIQKQHLEEMPSKPSSSNEGKKTKKSKKRRSKKHQKRKKKLFYLN</sequence>
<organism evidence="1 2">
    <name type="scientific">Panagrolaimus sp. ES5</name>
    <dbReference type="NCBI Taxonomy" id="591445"/>
    <lineage>
        <taxon>Eukaryota</taxon>
        <taxon>Metazoa</taxon>
        <taxon>Ecdysozoa</taxon>
        <taxon>Nematoda</taxon>
        <taxon>Chromadorea</taxon>
        <taxon>Rhabditida</taxon>
        <taxon>Tylenchina</taxon>
        <taxon>Panagrolaimomorpha</taxon>
        <taxon>Panagrolaimoidea</taxon>
        <taxon>Panagrolaimidae</taxon>
        <taxon>Panagrolaimus</taxon>
    </lineage>
</organism>
<reference evidence="2" key="1">
    <citation type="submission" date="2022-11" db="UniProtKB">
        <authorList>
            <consortium name="WormBaseParasite"/>
        </authorList>
    </citation>
    <scope>IDENTIFICATION</scope>
</reference>
<accession>A0AC34GYJ1</accession>
<evidence type="ECO:0000313" key="2">
    <source>
        <dbReference type="WBParaSite" id="ES5_v2.g9575.t1"/>
    </source>
</evidence>
<dbReference type="Proteomes" id="UP000887579">
    <property type="component" value="Unplaced"/>
</dbReference>